<sequence length="387" mass="42767">MDEVIVGTYEGFLLGYSLRTEETDQKLRQTFASHLHTASVRCASMGGKFLASGGTDDRVVVVDMKTRKEHTVLMNHDGTINSVAFTHGGTHLLSASDDGSIIVTRTGNWQMEKIWKKAHGGHPVTAIAVHPSDKLALSIGGDKSLRTWNLIKGRPAFTINLASKGVVMATDIKFSPSGDRFSLVSQQTVDVWTISKAGLEKRITCNSKPTCVQWVSDDKMFVGLENGNIINFSMSDTQANTFQAHKERVKCLHYENDVLYSASSVGEIKLWSTINKLNVICSCNASCRITCMTLNRQNHLVKKEEQSDEENEKTDNDIGNSDIEHNSDDANNEPTSPLPKRKSGAFVTVSYGGDDNDGNDKYLIEPPAKKTKKRKRSKRAKKINKSN</sequence>
<comment type="caution">
    <text evidence="1">The sequence shown here is derived from an EMBL/GenBank/DDBJ whole genome shotgun (WGS) entry which is preliminary data.</text>
</comment>
<accession>A0ACC1D3C3</accession>
<gene>
    <name evidence="1" type="ORF">K1T71_006221</name>
</gene>
<keyword evidence="2" id="KW-1185">Reference proteome</keyword>
<protein>
    <submittedName>
        <fullName evidence="1">Uncharacterized protein</fullName>
    </submittedName>
</protein>
<proteinExistence type="predicted"/>
<dbReference type="Proteomes" id="UP000824533">
    <property type="component" value="Linkage Group LG10"/>
</dbReference>
<evidence type="ECO:0000313" key="2">
    <source>
        <dbReference type="Proteomes" id="UP000824533"/>
    </source>
</evidence>
<organism evidence="1 2">
    <name type="scientific">Dendrolimus kikuchii</name>
    <dbReference type="NCBI Taxonomy" id="765133"/>
    <lineage>
        <taxon>Eukaryota</taxon>
        <taxon>Metazoa</taxon>
        <taxon>Ecdysozoa</taxon>
        <taxon>Arthropoda</taxon>
        <taxon>Hexapoda</taxon>
        <taxon>Insecta</taxon>
        <taxon>Pterygota</taxon>
        <taxon>Neoptera</taxon>
        <taxon>Endopterygota</taxon>
        <taxon>Lepidoptera</taxon>
        <taxon>Glossata</taxon>
        <taxon>Ditrysia</taxon>
        <taxon>Bombycoidea</taxon>
        <taxon>Lasiocampidae</taxon>
        <taxon>Dendrolimus</taxon>
    </lineage>
</organism>
<reference evidence="1 2" key="1">
    <citation type="journal article" date="2021" name="Front. Genet.">
        <title>Chromosome-Level Genome Assembly Reveals Significant Gene Expansion in the Toll and IMD Signaling Pathways of Dendrolimus kikuchii.</title>
        <authorList>
            <person name="Zhou J."/>
            <person name="Wu P."/>
            <person name="Xiong Z."/>
            <person name="Liu N."/>
            <person name="Zhao N."/>
            <person name="Ji M."/>
            <person name="Qiu Y."/>
            <person name="Yang B."/>
        </authorList>
    </citation>
    <scope>NUCLEOTIDE SEQUENCE [LARGE SCALE GENOMIC DNA]</scope>
    <source>
        <strain evidence="1">Ann1</strain>
    </source>
</reference>
<evidence type="ECO:0000313" key="1">
    <source>
        <dbReference type="EMBL" id="KAJ0178398.1"/>
    </source>
</evidence>
<dbReference type="EMBL" id="CM034396">
    <property type="protein sequence ID" value="KAJ0178398.1"/>
    <property type="molecule type" value="Genomic_DNA"/>
</dbReference>
<name>A0ACC1D3C3_9NEOP</name>